<dbReference type="AlphaFoldDB" id="A0A2P8FCF0"/>
<dbReference type="OrthoDB" id="5464938at2"/>
<dbReference type="Pfam" id="PF13577">
    <property type="entry name" value="SnoaL_4"/>
    <property type="match status" value="1"/>
</dbReference>
<gene>
    <name evidence="2" type="ORF">CLV88_10696</name>
</gene>
<keyword evidence="3" id="KW-1185">Reference proteome</keyword>
<proteinExistence type="predicted"/>
<dbReference type="InterPro" id="IPR032710">
    <property type="entry name" value="NTF2-like_dom_sf"/>
</dbReference>
<dbReference type="Proteomes" id="UP000240418">
    <property type="component" value="Unassembled WGS sequence"/>
</dbReference>
<evidence type="ECO:0000313" key="2">
    <source>
        <dbReference type="EMBL" id="PSL19384.1"/>
    </source>
</evidence>
<sequence>MTQEITNAVQRFFSAVDGRDWQAVEALMSSPFHLDYSSFGAGPAAELTPADILTGWRTVLPGFDATQHHLGPLDIQITGNTAKVKATVIATHFIAGVENGDTWTVHGDYVLRLIDDGEWKLSANTFNFRFLTGNTELPALAQSRAAT</sequence>
<dbReference type="Gene3D" id="3.10.450.50">
    <property type="match status" value="1"/>
</dbReference>
<evidence type="ECO:0000259" key="1">
    <source>
        <dbReference type="Pfam" id="PF13577"/>
    </source>
</evidence>
<dbReference type="SUPFAM" id="SSF54427">
    <property type="entry name" value="NTF2-like"/>
    <property type="match status" value="1"/>
</dbReference>
<reference evidence="2 3" key="1">
    <citation type="submission" date="2018-03" db="EMBL/GenBank/DDBJ databases">
        <title>Genomic Encyclopedia of Archaeal and Bacterial Type Strains, Phase II (KMG-II): from individual species to whole genera.</title>
        <authorList>
            <person name="Goeker M."/>
        </authorList>
    </citation>
    <scope>NUCLEOTIDE SEQUENCE [LARGE SCALE GENOMIC DNA]</scope>
    <source>
        <strain evidence="2 3">DSM 100673</strain>
    </source>
</reference>
<organism evidence="2 3">
    <name type="scientific">Shimia abyssi</name>
    <dbReference type="NCBI Taxonomy" id="1662395"/>
    <lineage>
        <taxon>Bacteria</taxon>
        <taxon>Pseudomonadati</taxon>
        <taxon>Pseudomonadota</taxon>
        <taxon>Alphaproteobacteria</taxon>
        <taxon>Rhodobacterales</taxon>
        <taxon>Roseobacteraceae</taxon>
    </lineage>
</organism>
<evidence type="ECO:0000313" key="3">
    <source>
        <dbReference type="Proteomes" id="UP000240418"/>
    </source>
</evidence>
<accession>A0A2P8FCF0</accession>
<feature type="domain" description="SnoaL-like" evidence="1">
    <location>
        <begin position="3"/>
        <end position="122"/>
    </location>
</feature>
<dbReference type="InterPro" id="IPR037401">
    <property type="entry name" value="SnoaL-like"/>
</dbReference>
<comment type="caution">
    <text evidence="2">The sequence shown here is derived from an EMBL/GenBank/DDBJ whole genome shotgun (WGS) entry which is preliminary data.</text>
</comment>
<dbReference type="EMBL" id="PYGJ01000006">
    <property type="protein sequence ID" value="PSL19384.1"/>
    <property type="molecule type" value="Genomic_DNA"/>
</dbReference>
<protein>
    <submittedName>
        <fullName evidence="2">SnoaL-like protein</fullName>
    </submittedName>
</protein>
<name>A0A2P8FCF0_9RHOB</name>
<dbReference type="RefSeq" id="WP_106608580.1">
    <property type="nucleotide sequence ID" value="NZ_PYGJ01000006.1"/>
</dbReference>